<gene>
    <name evidence="2" type="ORF">M9Y10_012513</name>
</gene>
<feature type="region of interest" description="Disordered" evidence="1">
    <location>
        <begin position="294"/>
        <end position="458"/>
    </location>
</feature>
<feature type="compositionally biased region" description="Acidic residues" evidence="1">
    <location>
        <begin position="298"/>
        <end position="319"/>
    </location>
</feature>
<dbReference type="Gene3D" id="1.25.40.10">
    <property type="entry name" value="Tetratricopeptide repeat domain"/>
    <property type="match status" value="1"/>
</dbReference>
<dbReference type="Proteomes" id="UP001470230">
    <property type="component" value="Unassembled WGS sequence"/>
</dbReference>
<reference evidence="2 3" key="1">
    <citation type="submission" date="2024-04" db="EMBL/GenBank/DDBJ databases">
        <title>Tritrichomonas musculus Genome.</title>
        <authorList>
            <person name="Alves-Ferreira E."/>
            <person name="Grigg M."/>
            <person name="Lorenzi H."/>
            <person name="Galac M."/>
        </authorList>
    </citation>
    <scope>NUCLEOTIDE SEQUENCE [LARGE SCALE GENOMIC DNA]</scope>
    <source>
        <strain evidence="2 3">EAF2021</strain>
    </source>
</reference>
<sequence length="458" mass="52253">MSQLQTRRTHTVIDASRRQPVKRLNQKELDTSCFRLSRVAQKYKSNRAVKQEEQRSFIDKYYSENPDALDIRSPDEKLEEIENQLQDENLEPHDKFLLIAQQKQLSSFKYGEESSQVMRCEIQLGVYYNEIGRPKSAIRHLTKAHQLENPKETTPEESVIIAVETTDAYLSIQDSLKRNEAIKNLNRASELLKAVANVPLEDQQLTYRRDIDIPRVSANRGKFNEALEQYETAMKSLEACFGKDSAEAAGVLCEMGETASYAGDIEKSKDLYFSAFQIYRALDMNAQAEAILPKFKTEEEEEKENEEEEEKPKEEEEAVLEQTLDNVINKTLTNDNQNENETEKDETNQNEVNQDETNQFEVKQDEPKLNDVLKDALSKDDAKEEKHENDLEISDDFLDGTMKSSQKEDNDQSNEDKSLVEANEEGKSEEAKNEEPKNEDGSGKAESIITGLGGALIG</sequence>
<proteinExistence type="predicted"/>
<dbReference type="InterPro" id="IPR011990">
    <property type="entry name" value="TPR-like_helical_dom_sf"/>
</dbReference>
<feature type="compositionally biased region" description="Polar residues" evidence="1">
    <location>
        <begin position="323"/>
        <end position="337"/>
    </location>
</feature>
<organism evidence="2 3">
    <name type="scientific">Tritrichomonas musculus</name>
    <dbReference type="NCBI Taxonomy" id="1915356"/>
    <lineage>
        <taxon>Eukaryota</taxon>
        <taxon>Metamonada</taxon>
        <taxon>Parabasalia</taxon>
        <taxon>Tritrichomonadida</taxon>
        <taxon>Tritrichomonadidae</taxon>
        <taxon>Tritrichomonas</taxon>
    </lineage>
</organism>
<evidence type="ECO:0000313" key="2">
    <source>
        <dbReference type="EMBL" id="KAK8860822.1"/>
    </source>
</evidence>
<dbReference type="EMBL" id="JAPFFF010000018">
    <property type="protein sequence ID" value="KAK8860822.1"/>
    <property type="molecule type" value="Genomic_DNA"/>
</dbReference>
<accession>A0ABR2ICN5</accession>
<evidence type="ECO:0000256" key="1">
    <source>
        <dbReference type="SAM" id="MobiDB-lite"/>
    </source>
</evidence>
<evidence type="ECO:0000313" key="3">
    <source>
        <dbReference type="Proteomes" id="UP001470230"/>
    </source>
</evidence>
<name>A0ABR2ICN5_9EUKA</name>
<dbReference type="SUPFAM" id="SSF48452">
    <property type="entry name" value="TPR-like"/>
    <property type="match status" value="1"/>
</dbReference>
<protein>
    <recommendedName>
        <fullName evidence="4">TPR Domain containing protein</fullName>
    </recommendedName>
</protein>
<evidence type="ECO:0008006" key="4">
    <source>
        <dbReference type="Google" id="ProtNLM"/>
    </source>
</evidence>
<feature type="compositionally biased region" description="Basic and acidic residues" evidence="1">
    <location>
        <begin position="362"/>
        <end position="390"/>
    </location>
</feature>
<feature type="compositionally biased region" description="Polar residues" evidence="1">
    <location>
        <begin position="349"/>
        <end position="361"/>
    </location>
</feature>
<comment type="caution">
    <text evidence="2">The sequence shown here is derived from an EMBL/GenBank/DDBJ whole genome shotgun (WGS) entry which is preliminary data.</text>
</comment>
<keyword evidence="3" id="KW-1185">Reference proteome</keyword>
<feature type="compositionally biased region" description="Basic and acidic residues" evidence="1">
    <location>
        <begin position="405"/>
        <end position="443"/>
    </location>
</feature>